<evidence type="ECO:0000259" key="1">
    <source>
        <dbReference type="Pfam" id="PF04448"/>
    </source>
</evidence>
<proteinExistence type="predicted"/>
<gene>
    <name evidence="2" type="ORF">LCGC14_1284480</name>
</gene>
<evidence type="ECO:0000313" key="2">
    <source>
        <dbReference type="EMBL" id="KKM85881.1"/>
    </source>
</evidence>
<feature type="non-terminal residue" evidence="2">
    <location>
        <position position="1"/>
    </location>
</feature>
<comment type="caution">
    <text evidence="2">The sequence shown here is derived from an EMBL/GenBank/DDBJ whole genome shotgun (WGS) entry which is preliminary data.</text>
</comment>
<dbReference type="Pfam" id="PF04448">
    <property type="entry name" value="DUF551"/>
    <property type="match status" value="1"/>
</dbReference>
<feature type="domain" description="DUF551" evidence="1">
    <location>
        <begin position="1"/>
        <end position="59"/>
    </location>
</feature>
<reference evidence="2" key="1">
    <citation type="journal article" date="2015" name="Nature">
        <title>Complex archaea that bridge the gap between prokaryotes and eukaryotes.</title>
        <authorList>
            <person name="Spang A."/>
            <person name="Saw J.H."/>
            <person name="Jorgensen S.L."/>
            <person name="Zaremba-Niedzwiedzka K."/>
            <person name="Martijn J."/>
            <person name="Lind A.E."/>
            <person name="van Eijk R."/>
            <person name="Schleper C."/>
            <person name="Guy L."/>
            <person name="Ettema T.J."/>
        </authorList>
    </citation>
    <scope>NUCLEOTIDE SEQUENCE</scope>
</reference>
<dbReference type="InterPro" id="IPR007539">
    <property type="entry name" value="DUF551"/>
</dbReference>
<organism evidence="2">
    <name type="scientific">marine sediment metagenome</name>
    <dbReference type="NCBI Taxonomy" id="412755"/>
    <lineage>
        <taxon>unclassified sequences</taxon>
        <taxon>metagenomes</taxon>
        <taxon>ecological metagenomes</taxon>
    </lineage>
</organism>
<dbReference type="EMBL" id="LAZR01007339">
    <property type="protein sequence ID" value="KKM85881.1"/>
    <property type="molecule type" value="Genomic_DNA"/>
</dbReference>
<name>A0A0F9LF97_9ZZZZ</name>
<sequence length="65" mass="7612">ETMPKEKREVMIYYTYRLNQNSYTGIASFDNGKWYSDDGKTTFGKDEVTHYMPIPSLPEQEASHD</sequence>
<accession>A0A0F9LF97</accession>
<dbReference type="AlphaFoldDB" id="A0A0F9LF97"/>
<protein>
    <recommendedName>
        <fullName evidence="1">DUF551 domain-containing protein</fullName>
    </recommendedName>
</protein>